<protein>
    <recommendedName>
        <fullName evidence="1">Luciferase domain-containing protein</fullName>
    </recommendedName>
</protein>
<reference evidence="3" key="1">
    <citation type="journal article" date="2015" name="Genome Announc.">
        <title>Draft whole-genome sequence of the biocontrol agent Trichoderma harzianum T6776.</title>
        <authorList>
            <person name="Baroncelli R."/>
            <person name="Piaggeschi G."/>
            <person name="Fiorini L."/>
            <person name="Bertolini E."/>
            <person name="Zapparata A."/>
            <person name="Pe M.E."/>
            <person name="Sarrocco S."/>
            <person name="Vannacci G."/>
        </authorList>
    </citation>
    <scope>NUCLEOTIDE SEQUENCE [LARGE SCALE GENOMIC DNA]</scope>
    <source>
        <strain evidence="3">T6776</strain>
    </source>
</reference>
<dbReference type="EMBL" id="JOKZ01000180">
    <property type="protein sequence ID" value="KKP01762.1"/>
    <property type="molecule type" value="Genomic_DNA"/>
</dbReference>
<accession>A0A0F9ZNC4</accession>
<dbReference type="PANTHER" id="PTHR38695">
    <property type="entry name" value="AMINO ACID PERMEASE_ SLC12A DOMAIN-CONTAINING PROTEIN"/>
    <property type="match status" value="1"/>
</dbReference>
<comment type="caution">
    <text evidence="2">The sequence shown here is derived from an EMBL/GenBank/DDBJ whole genome shotgun (WGS) entry which is preliminary data.</text>
</comment>
<dbReference type="AlphaFoldDB" id="A0A0F9ZNC4"/>
<evidence type="ECO:0000259" key="1">
    <source>
        <dbReference type="Pfam" id="PF17648"/>
    </source>
</evidence>
<dbReference type="InterPro" id="IPR048273">
    <property type="entry name" value="Luciferase"/>
</dbReference>
<evidence type="ECO:0000313" key="3">
    <source>
        <dbReference type="Proteomes" id="UP000034112"/>
    </source>
</evidence>
<dbReference type="InterPro" id="IPR040841">
    <property type="entry name" value="Luciferase_dom"/>
</dbReference>
<dbReference type="Proteomes" id="UP000034112">
    <property type="component" value="Unassembled WGS sequence"/>
</dbReference>
<dbReference type="Pfam" id="PF17648">
    <property type="entry name" value="Luciferase"/>
    <property type="match status" value="1"/>
</dbReference>
<organism evidence="2 3">
    <name type="scientific">Trichoderma harzianum</name>
    <name type="common">Hypocrea lixii</name>
    <dbReference type="NCBI Taxonomy" id="5544"/>
    <lineage>
        <taxon>Eukaryota</taxon>
        <taxon>Fungi</taxon>
        <taxon>Dikarya</taxon>
        <taxon>Ascomycota</taxon>
        <taxon>Pezizomycotina</taxon>
        <taxon>Sordariomycetes</taxon>
        <taxon>Hypocreomycetidae</taxon>
        <taxon>Hypocreales</taxon>
        <taxon>Hypocreaceae</taxon>
        <taxon>Trichoderma</taxon>
    </lineage>
</organism>
<sequence>MPAWNPSKISSSLLLNIRNHPILFTSAIAIIPVAALAMPSYRGYIDLGPGGLPHNVFGWLLQGALRPLTLKSTVDYSVFKKPGVSDSYEPHGTTRFLQEPLAQRRGDRPVIPNYVAPQRQATEKGDKALMDRMNNHLQDLASRRPDTLAVKPSGLEARDHPALWLVGTPLPKYLTKSTKGEIVHVHPEASSHMVLSLTDAEEAMAKGWAELHPLSGVMGRLPLPYVMIYAPRDEEEFGIWAKFVDAAVAFTTVGQH</sequence>
<evidence type="ECO:0000313" key="2">
    <source>
        <dbReference type="EMBL" id="KKP01762.1"/>
    </source>
</evidence>
<gene>
    <name evidence="2" type="ORF">THAR02_06141</name>
</gene>
<feature type="domain" description="Luciferase" evidence="1">
    <location>
        <begin position="180"/>
        <end position="247"/>
    </location>
</feature>
<dbReference type="PANTHER" id="PTHR38695:SF1">
    <property type="entry name" value="AMINO ACID PERMEASE_ SLC12A DOMAIN-CONTAINING PROTEIN"/>
    <property type="match status" value="1"/>
</dbReference>
<dbReference type="OrthoDB" id="5358398at2759"/>
<name>A0A0F9ZNC4_TRIHA</name>
<dbReference type="OMA" id="NHHLVKF"/>
<proteinExistence type="predicted"/>